<organism evidence="3 4">
    <name type="scientific">Krasilnikovia cinnamomea</name>
    <dbReference type="NCBI Taxonomy" id="349313"/>
    <lineage>
        <taxon>Bacteria</taxon>
        <taxon>Bacillati</taxon>
        <taxon>Actinomycetota</taxon>
        <taxon>Actinomycetes</taxon>
        <taxon>Micromonosporales</taxon>
        <taxon>Micromonosporaceae</taxon>
        <taxon>Krasilnikovia</taxon>
    </lineage>
</organism>
<dbReference type="PANTHER" id="PTHR48098">
    <property type="entry name" value="ENTEROCHELIN ESTERASE-RELATED"/>
    <property type="match status" value="1"/>
</dbReference>
<dbReference type="Gene3D" id="3.40.50.1820">
    <property type="entry name" value="alpha/beta hydrolase"/>
    <property type="match status" value="1"/>
</dbReference>
<feature type="compositionally biased region" description="Pro residues" evidence="1">
    <location>
        <begin position="346"/>
        <end position="357"/>
    </location>
</feature>
<keyword evidence="2" id="KW-1133">Transmembrane helix</keyword>
<evidence type="ECO:0000256" key="1">
    <source>
        <dbReference type="SAM" id="MobiDB-lite"/>
    </source>
</evidence>
<keyword evidence="2" id="KW-0472">Membrane</keyword>
<keyword evidence="2" id="KW-0812">Transmembrane</keyword>
<sequence length="402" mass="42724">MRIDDPVLVALCVVVVLAATVGLACLWDRWRVLGRAALVSVIVLAMAATCAVQLNQLTTTYPTWNALFGTASQSEDLPAPPAPRPGGGRLLTVTVPGKASGLTMPMAVYLPAVYDTAAGAKRRYPVIEAFHGYPGSPGTWIEKMDVLSRLDQEMASGRMAPTVVLFPYLTPRHFLDTECTNLVGSAQSETFLTTDVPAYASAHLRIRTDRAAWGAIGFSAGGFCAMNLSLRHPDRYAAAASLSGNAGPGIRVGDGSENTTNNVVWRLRHLPQPPVSWYVVWSVDDRASRDGSREIVRSVRAPLAVTPVELRHGGHNHAFWRRVQGPAFDWLSARLARDIPDTGPRAPYPSASPPAPWPSSLRPRPGEPGAGPPPSAAPAGRGAAPSARRPSGPPRAGRPPGG</sequence>
<feature type="transmembrane region" description="Helical" evidence="2">
    <location>
        <begin position="33"/>
        <end position="54"/>
    </location>
</feature>
<keyword evidence="4" id="KW-1185">Reference proteome</keyword>
<dbReference type="InterPro" id="IPR000801">
    <property type="entry name" value="Esterase-like"/>
</dbReference>
<feature type="compositionally biased region" description="Low complexity" evidence="1">
    <location>
        <begin position="377"/>
        <end position="390"/>
    </location>
</feature>
<dbReference type="EMBL" id="SHKY01000001">
    <property type="protein sequence ID" value="RZU54209.1"/>
    <property type="molecule type" value="Genomic_DNA"/>
</dbReference>
<dbReference type="OrthoDB" id="3670437at2"/>
<dbReference type="Pfam" id="PF00756">
    <property type="entry name" value="Esterase"/>
    <property type="match status" value="1"/>
</dbReference>
<feature type="region of interest" description="Disordered" evidence="1">
    <location>
        <begin position="341"/>
        <end position="402"/>
    </location>
</feature>
<name>A0A4Q7ZUF2_9ACTN</name>
<dbReference type="GO" id="GO:0016747">
    <property type="term" value="F:acyltransferase activity, transferring groups other than amino-acyl groups"/>
    <property type="evidence" value="ECO:0007669"/>
    <property type="project" value="TreeGrafter"/>
</dbReference>
<proteinExistence type="predicted"/>
<feature type="transmembrane region" description="Helical" evidence="2">
    <location>
        <begin position="6"/>
        <end position="26"/>
    </location>
</feature>
<feature type="compositionally biased region" description="Pro residues" evidence="1">
    <location>
        <begin position="391"/>
        <end position="402"/>
    </location>
</feature>
<dbReference type="Proteomes" id="UP000292564">
    <property type="component" value="Unassembled WGS sequence"/>
</dbReference>
<protein>
    <submittedName>
        <fullName evidence="3">Putative esterase</fullName>
    </submittedName>
</protein>
<evidence type="ECO:0000313" key="4">
    <source>
        <dbReference type="Proteomes" id="UP000292564"/>
    </source>
</evidence>
<dbReference type="InterPro" id="IPR050583">
    <property type="entry name" value="Mycobacterial_A85_antigen"/>
</dbReference>
<dbReference type="InterPro" id="IPR029058">
    <property type="entry name" value="AB_hydrolase_fold"/>
</dbReference>
<dbReference type="AlphaFoldDB" id="A0A4Q7ZUF2"/>
<evidence type="ECO:0000256" key="2">
    <source>
        <dbReference type="SAM" id="Phobius"/>
    </source>
</evidence>
<accession>A0A4Q7ZUF2</accession>
<comment type="caution">
    <text evidence="3">The sequence shown here is derived from an EMBL/GenBank/DDBJ whole genome shotgun (WGS) entry which is preliminary data.</text>
</comment>
<dbReference type="PANTHER" id="PTHR48098:SF1">
    <property type="entry name" value="DIACYLGLYCEROL ACYLTRANSFERASE_MYCOLYLTRANSFERASE AG85A"/>
    <property type="match status" value="1"/>
</dbReference>
<evidence type="ECO:0000313" key="3">
    <source>
        <dbReference type="EMBL" id="RZU54209.1"/>
    </source>
</evidence>
<reference evidence="3 4" key="1">
    <citation type="submission" date="2019-02" db="EMBL/GenBank/DDBJ databases">
        <title>Sequencing the genomes of 1000 actinobacteria strains.</title>
        <authorList>
            <person name="Klenk H.-P."/>
        </authorList>
    </citation>
    <scope>NUCLEOTIDE SEQUENCE [LARGE SCALE GENOMIC DNA]</scope>
    <source>
        <strain evidence="3 4">DSM 45162</strain>
    </source>
</reference>
<dbReference type="PROSITE" id="PS51257">
    <property type="entry name" value="PROKAR_LIPOPROTEIN"/>
    <property type="match status" value="1"/>
</dbReference>
<dbReference type="SUPFAM" id="SSF53474">
    <property type="entry name" value="alpha/beta-Hydrolases"/>
    <property type="match status" value="1"/>
</dbReference>
<gene>
    <name evidence="3" type="ORF">EV385_6157</name>
</gene>